<comment type="caution">
    <text evidence="3">The sequence shown here is derived from an EMBL/GenBank/DDBJ whole genome shotgun (WGS) entry which is preliminary data.</text>
</comment>
<dbReference type="AlphaFoldDB" id="A0A438I1U3"/>
<dbReference type="EMBL" id="QGNW01000153">
    <property type="protein sequence ID" value="RVW90652.1"/>
    <property type="molecule type" value="Genomic_DNA"/>
</dbReference>
<dbReference type="PANTHER" id="PTHR11439:SF455">
    <property type="entry name" value="RLK (RECEPTOR-LIKE PROTEIN KINASE) 8, PUTATIVE-RELATED"/>
    <property type="match status" value="1"/>
</dbReference>
<evidence type="ECO:0000259" key="2">
    <source>
        <dbReference type="Pfam" id="PF07727"/>
    </source>
</evidence>
<feature type="domain" description="Reverse transcriptase Ty1/copia-type" evidence="2">
    <location>
        <begin position="160"/>
        <end position="402"/>
    </location>
</feature>
<dbReference type="Pfam" id="PF07727">
    <property type="entry name" value="RVT_2"/>
    <property type="match status" value="1"/>
</dbReference>
<evidence type="ECO:0000256" key="1">
    <source>
        <dbReference type="SAM" id="MobiDB-lite"/>
    </source>
</evidence>
<dbReference type="InterPro" id="IPR013103">
    <property type="entry name" value="RVT_2"/>
</dbReference>
<evidence type="ECO:0000313" key="4">
    <source>
        <dbReference type="Proteomes" id="UP000288805"/>
    </source>
</evidence>
<dbReference type="InterPro" id="IPR043502">
    <property type="entry name" value="DNA/RNA_pol_sf"/>
</dbReference>
<feature type="compositionally biased region" description="Polar residues" evidence="1">
    <location>
        <begin position="91"/>
        <end position="108"/>
    </location>
</feature>
<evidence type="ECO:0000313" key="3">
    <source>
        <dbReference type="EMBL" id="RVW90652.1"/>
    </source>
</evidence>
<organism evidence="3 4">
    <name type="scientific">Vitis vinifera</name>
    <name type="common">Grape</name>
    <dbReference type="NCBI Taxonomy" id="29760"/>
    <lineage>
        <taxon>Eukaryota</taxon>
        <taxon>Viridiplantae</taxon>
        <taxon>Streptophyta</taxon>
        <taxon>Embryophyta</taxon>
        <taxon>Tracheophyta</taxon>
        <taxon>Spermatophyta</taxon>
        <taxon>Magnoliopsida</taxon>
        <taxon>eudicotyledons</taxon>
        <taxon>Gunneridae</taxon>
        <taxon>Pentapetalae</taxon>
        <taxon>rosids</taxon>
        <taxon>Vitales</taxon>
        <taxon>Vitaceae</taxon>
        <taxon>Viteae</taxon>
        <taxon>Vitis</taxon>
    </lineage>
</organism>
<accession>A0A438I1U3</accession>
<dbReference type="PANTHER" id="PTHR11439">
    <property type="entry name" value="GAG-POL-RELATED RETROTRANSPOSON"/>
    <property type="match status" value="1"/>
</dbReference>
<proteinExistence type="predicted"/>
<dbReference type="Proteomes" id="UP000288805">
    <property type="component" value="Unassembled WGS sequence"/>
</dbReference>
<reference evidence="3 4" key="1">
    <citation type="journal article" date="2018" name="PLoS Genet.">
        <title>Population sequencing reveals clonal diversity and ancestral inbreeding in the grapevine cultivar Chardonnay.</title>
        <authorList>
            <person name="Roach M.J."/>
            <person name="Johnson D.L."/>
            <person name="Bohlmann J."/>
            <person name="van Vuuren H.J."/>
            <person name="Jones S.J."/>
            <person name="Pretorius I.S."/>
            <person name="Schmidt S.A."/>
            <person name="Borneman A.R."/>
        </authorList>
    </citation>
    <scope>NUCLEOTIDE SEQUENCE [LARGE SCALE GENOMIC DNA]</scope>
    <source>
        <strain evidence="4">cv. Chardonnay</strain>
        <tissue evidence="3">Leaf</tissue>
    </source>
</reference>
<dbReference type="CDD" id="cd09272">
    <property type="entry name" value="RNase_HI_RT_Ty1"/>
    <property type="match status" value="1"/>
</dbReference>
<sequence>MATLKEDTVTLSKLASPYSPMSPYSHLLALCIQYCFSDWIPPVITILIPSPAQLPSYTPEIQAPDLAPAADHISNTFPPPHQLGPTLQPEPASQQVSTPAPHHSMTTRAKNHITKPIQKLNLHTHLASFPSSEPTSVAQALKDSNWCKAMSEEYDALVRNGTWELVSPTGITNLVGCKWVFRIKRNSDGSIDRFKACLVAKGFHQRPGVDYLETFSPVIKPTTMILVLSIAVSNGWSLRQLDVNNAFLQGTISETVYMAQPPGFIDADKPTHVCKLHKAIYGLKQAPRTWYHELCQFLVDFGFKNSHSDTSLFVLHAGTNLLYLLVYVDDIIITGNSDDLVSQVVECLAQRFSLKDLGPLSYFLGVEVVHHRHGLLLSQRRYIKDLLTRTNMQAIKPIHTPLPTSSSFIKLSSGSPLSDPTKYRTVVGNLQFVSLTRSDISFAVNKMSQFMHQPTDEHWTLVKRILCYLSGTINDGLLLHRTLPLSLHAFSDSIHAFSDADWAALRSRKTVARSSTEAEYHSIAATAAELCWVCSLLSELCINLVSPPIVYCDNVGATQLSSNLVFHSRMKHMAVDYHFLRDQVQSGALRVAHVSSADQLVDLLTKPLPHSQFQKLRVKIGLFPCGLS</sequence>
<feature type="region of interest" description="Disordered" evidence="1">
    <location>
        <begin position="70"/>
        <end position="108"/>
    </location>
</feature>
<name>A0A438I1U3_VITVI</name>
<dbReference type="SUPFAM" id="SSF56672">
    <property type="entry name" value="DNA/RNA polymerases"/>
    <property type="match status" value="1"/>
</dbReference>
<protein>
    <submittedName>
        <fullName evidence="3">Retrovirus-related Pol polyprotein from transposon RE1</fullName>
    </submittedName>
</protein>
<gene>
    <name evidence="3" type="primary">RE1_2224</name>
    <name evidence="3" type="ORF">CK203_038788</name>
</gene>